<accession>A0ACC0UDB8</accession>
<comment type="caution">
    <text evidence="1">The sequence shown here is derived from an EMBL/GenBank/DDBJ whole genome shotgun (WGS) entry which is preliminary data.</text>
</comment>
<keyword evidence="2" id="KW-1185">Reference proteome</keyword>
<protein>
    <submittedName>
        <fullName evidence="1">Uncharacterized protein</fullName>
    </submittedName>
</protein>
<dbReference type="Proteomes" id="UP001207468">
    <property type="component" value="Unassembled WGS sequence"/>
</dbReference>
<organism evidence="1 2">
    <name type="scientific">Russula earlei</name>
    <dbReference type="NCBI Taxonomy" id="71964"/>
    <lineage>
        <taxon>Eukaryota</taxon>
        <taxon>Fungi</taxon>
        <taxon>Dikarya</taxon>
        <taxon>Basidiomycota</taxon>
        <taxon>Agaricomycotina</taxon>
        <taxon>Agaricomycetes</taxon>
        <taxon>Russulales</taxon>
        <taxon>Russulaceae</taxon>
        <taxon>Russula</taxon>
    </lineage>
</organism>
<dbReference type="EMBL" id="JAGFNK010000078">
    <property type="protein sequence ID" value="KAI9508832.1"/>
    <property type="molecule type" value="Genomic_DNA"/>
</dbReference>
<proteinExistence type="predicted"/>
<gene>
    <name evidence="1" type="ORF">F5148DRAFT_838868</name>
</gene>
<reference evidence="1" key="1">
    <citation type="submission" date="2021-03" db="EMBL/GenBank/DDBJ databases">
        <title>Evolutionary priming and transition to the ectomycorrhizal habit in an iconic lineage of mushroom-forming fungi: is preadaptation a requirement?</title>
        <authorList>
            <consortium name="DOE Joint Genome Institute"/>
            <person name="Looney B.P."/>
            <person name="Miyauchi S."/>
            <person name="Morin E."/>
            <person name="Drula E."/>
            <person name="Courty P.E."/>
            <person name="Chicoki N."/>
            <person name="Fauchery L."/>
            <person name="Kohler A."/>
            <person name="Kuo A."/>
            <person name="LaButti K."/>
            <person name="Pangilinan J."/>
            <person name="Lipzen A."/>
            <person name="Riley R."/>
            <person name="Andreopoulos W."/>
            <person name="He G."/>
            <person name="Johnson J."/>
            <person name="Barry K.W."/>
            <person name="Grigoriev I.V."/>
            <person name="Nagy L."/>
            <person name="Hibbett D."/>
            <person name="Henrissat B."/>
            <person name="Matheny P.B."/>
            <person name="Labbe J."/>
            <person name="Martin A.F."/>
        </authorList>
    </citation>
    <scope>NUCLEOTIDE SEQUENCE</scope>
    <source>
        <strain evidence="1">BPL698</strain>
    </source>
</reference>
<evidence type="ECO:0000313" key="2">
    <source>
        <dbReference type="Proteomes" id="UP001207468"/>
    </source>
</evidence>
<name>A0ACC0UDB8_9AGAM</name>
<evidence type="ECO:0000313" key="1">
    <source>
        <dbReference type="EMBL" id="KAI9508832.1"/>
    </source>
</evidence>
<sequence length="153" mass="17198">MGQALSLTLHYTGTIAGSEPWLIYRERDMAERRLLAVNERATLRGLNARMIKVINEDERSCASEVVWISETARFPITRVSPVRHRSFVSMYDTSQAADRQPSGESHPILIDCIMRESLKALSIPHIISLDAVALCLLRHGGLKPLITIFLRTS</sequence>